<dbReference type="EMBL" id="PGOL01000196">
    <property type="protein sequence ID" value="PKI74670.1"/>
    <property type="molecule type" value="Genomic_DNA"/>
</dbReference>
<dbReference type="PANTHER" id="PTHR32263">
    <property type="entry name" value="INACTIVE POLY [ADP-RIBOSE] POLYMERASE SRO4-RELATED"/>
    <property type="match status" value="1"/>
</dbReference>
<gene>
    <name evidence="2" type="ORF">CRG98_004997</name>
</gene>
<dbReference type="Gene3D" id="3.90.228.10">
    <property type="match status" value="1"/>
</dbReference>
<proteinExistence type="predicted"/>
<protein>
    <recommendedName>
        <fullName evidence="1">PARP catalytic domain-containing protein</fullName>
    </recommendedName>
</protein>
<dbReference type="InterPro" id="IPR012317">
    <property type="entry name" value="Poly(ADP-ribose)pol_cat_dom"/>
</dbReference>
<name>A0A2I0L230_PUNGR</name>
<dbReference type="AlphaFoldDB" id="A0A2I0L230"/>
<dbReference type="PANTHER" id="PTHR32263:SF17">
    <property type="entry name" value="OS04G0672200 PROTEIN"/>
    <property type="match status" value="1"/>
</dbReference>
<dbReference type="GO" id="GO:0003950">
    <property type="term" value="F:NAD+ poly-ADP-ribosyltransferase activity"/>
    <property type="evidence" value="ECO:0007669"/>
    <property type="project" value="InterPro"/>
</dbReference>
<evidence type="ECO:0000313" key="2">
    <source>
        <dbReference type="EMBL" id="PKI74670.1"/>
    </source>
</evidence>
<dbReference type="Proteomes" id="UP000233551">
    <property type="component" value="Unassembled WGS sequence"/>
</dbReference>
<sequence>MENKNIVNSSNLLSTASSTSAATIEALPSLRDESSYQMSFEPYSNTMKSTRPISAFLHANNYWIEFPHSLVEPIRNHFQAKNGRIQVQVKRHMRLLIDFNSLFLYDVTNISKKPFAWVAEDKRCFFPNHQLGSTGREGNESDLAGNIVPTPVQVRAPVNPAYVRNMFILGMVDYANVEVLNIQPTNRIKGQTRAEIFEQYVEIVKFCREYPNVQYGWLPSNKSIIENAMTTNVGFPGKFGMTGYGYGALLTPLDLPHISARNCDAHEDGVRYILFCRVILGNVEEIDPESQQNNASNDAYDTGVDNLLHPRRYIIWSDMMDSFIFPEYTVTFRMQGRNATEVNINSSGDLIDGQDAELGVVVDDVPTEVPWPQFSANMIRFQDIGILREKVVGVGKEEVGNS</sequence>
<evidence type="ECO:0000313" key="3">
    <source>
        <dbReference type="Proteomes" id="UP000233551"/>
    </source>
</evidence>
<dbReference type="STRING" id="22663.A0A2I0L230"/>
<dbReference type="PROSITE" id="PS51059">
    <property type="entry name" value="PARP_CATALYTIC"/>
    <property type="match status" value="1"/>
</dbReference>
<comment type="caution">
    <text evidence="2">The sequence shown here is derived from an EMBL/GenBank/DDBJ whole genome shotgun (WGS) entry which is preliminary data.</text>
</comment>
<organism evidence="2 3">
    <name type="scientific">Punica granatum</name>
    <name type="common">Pomegranate</name>
    <dbReference type="NCBI Taxonomy" id="22663"/>
    <lineage>
        <taxon>Eukaryota</taxon>
        <taxon>Viridiplantae</taxon>
        <taxon>Streptophyta</taxon>
        <taxon>Embryophyta</taxon>
        <taxon>Tracheophyta</taxon>
        <taxon>Spermatophyta</taxon>
        <taxon>Magnoliopsida</taxon>
        <taxon>eudicotyledons</taxon>
        <taxon>Gunneridae</taxon>
        <taxon>Pentapetalae</taxon>
        <taxon>rosids</taxon>
        <taxon>malvids</taxon>
        <taxon>Myrtales</taxon>
        <taxon>Lythraceae</taxon>
        <taxon>Punica</taxon>
    </lineage>
</organism>
<dbReference type="InterPro" id="IPR057823">
    <property type="entry name" value="WWE_RCD1"/>
</dbReference>
<reference evidence="2 3" key="1">
    <citation type="submission" date="2017-11" db="EMBL/GenBank/DDBJ databases">
        <title>De-novo sequencing of pomegranate (Punica granatum L.) genome.</title>
        <authorList>
            <person name="Akparov Z."/>
            <person name="Amiraslanov A."/>
            <person name="Hajiyeva S."/>
            <person name="Abbasov M."/>
            <person name="Kaur K."/>
            <person name="Hamwieh A."/>
            <person name="Solovyev V."/>
            <person name="Salamov A."/>
            <person name="Braich B."/>
            <person name="Kosarev P."/>
            <person name="Mahmoud A."/>
            <person name="Hajiyev E."/>
            <person name="Babayeva S."/>
            <person name="Izzatullayeva V."/>
            <person name="Mammadov A."/>
            <person name="Mammadov A."/>
            <person name="Sharifova S."/>
            <person name="Ojaghi J."/>
            <person name="Eynullazada K."/>
            <person name="Bayramov B."/>
            <person name="Abdulazimova A."/>
            <person name="Shahmuradov I."/>
        </authorList>
    </citation>
    <scope>NUCLEOTIDE SEQUENCE [LARGE SCALE GENOMIC DNA]</scope>
    <source>
        <strain evidence="3">cv. AG2017</strain>
        <tissue evidence="2">Leaf</tissue>
    </source>
</reference>
<evidence type="ECO:0000259" key="1">
    <source>
        <dbReference type="PROSITE" id="PS51059"/>
    </source>
</evidence>
<accession>A0A2I0L230</accession>
<dbReference type="Pfam" id="PF23467">
    <property type="entry name" value="WWE_5"/>
    <property type="match status" value="1"/>
</dbReference>
<dbReference type="InterPro" id="IPR044964">
    <property type="entry name" value="RCD1/SRO1-5"/>
</dbReference>
<feature type="domain" description="PARP catalytic" evidence="1">
    <location>
        <begin position="139"/>
        <end position="353"/>
    </location>
</feature>
<dbReference type="SUPFAM" id="SSF56399">
    <property type="entry name" value="ADP-ribosylation"/>
    <property type="match status" value="1"/>
</dbReference>
<keyword evidence="3" id="KW-1185">Reference proteome</keyword>